<name>A0A6J6L5U7_9ZZZZ</name>
<evidence type="ECO:0000313" key="3">
    <source>
        <dbReference type="EMBL" id="CAB4790165.1"/>
    </source>
</evidence>
<organism evidence="1">
    <name type="scientific">freshwater metagenome</name>
    <dbReference type="NCBI Taxonomy" id="449393"/>
    <lineage>
        <taxon>unclassified sequences</taxon>
        <taxon>metagenomes</taxon>
        <taxon>ecological metagenomes</taxon>
    </lineage>
</organism>
<evidence type="ECO:0000313" key="4">
    <source>
        <dbReference type="EMBL" id="CAB4860703.1"/>
    </source>
</evidence>
<dbReference type="AlphaFoldDB" id="A0A6J6L5U7"/>
<evidence type="ECO:0000313" key="6">
    <source>
        <dbReference type="EMBL" id="CAB5002017.1"/>
    </source>
</evidence>
<sequence>MFQLCLVILPDEMEATRYFPIADQIFKVLGDADCRTAFVLPTTPAIARRILGKKADEVMTFVDPDRSLVAGLGITSLPALVHIRQDTSVGEVAEGWDPTEWQRVADSIAKAMAWSAPEFKNS</sequence>
<accession>A0A6J6L5U7</accession>
<dbReference type="EMBL" id="CAEZZU010000121">
    <property type="protein sequence ID" value="CAB4781130.1"/>
    <property type="molecule type" value="Genomic_DNA"/>
</dbReference>
<protein>
    <submittedName>
        <fullName evidence="1">Unannotated protein</fullName>
    </submittedName>
</protein>
<proteinExistence type="predicted"/>
<dbReference type="EMBL" id="CAFBLK010000048">
    <property type="protein sequence ID" value="CAB4860703.1"/>
    <property type="molecule type" value="Genomic_DNA"/>
</dbReference>
<evidence type="ECO:0000313" key="2">
    <source>
        <dbReference type="EMBL" id="CAB4781130.1"/>
    </source>
</evidence>
<evidence type="ECO:0000313" key="5">
    <source>
        <dbReference type="EMBL" id="CAB4980028.1"/>
    </source>
</evidence>
<gene>
    <name evidence="1" type="ORF">UFOPK2242_00740</name>
    <name evidence="2" type="ORF">UFOPK2925_00863</name>
    <name evidence="3" type="ORF">UFOPK2996_00368</name>
    <name evidence="4" type="ORF">UFOPK3317_00392</name>
    <name evidence="5" type="ORF">UFOPK3974_00304</name>
    <name evidence="6" type="ORF">UFOPK4071_00187</name>
</gene>
<evidence type="ECO:0000313" key="1">
    <source>
        <dbReference type="EMBL" id="CAB4657052.1"/>
    </source>
</evidence>
<dbReference type="EMBL" id="CAEZWM010000077">
    <property type="protein sequence ID" value="CAB4657052.1"/>
    <property type="molecule type" value="Genomic_DNA"/>
</dbReference>
<dbReference type="EMBL" id="CAFBPF010000012">
    <property type="protein sequence ID" value="CAB5002017.1"/>
    <property type="molecule type" value="Genomic_DNA"/>
</dbReference>
<dbReference type="EMBL" id="CAFAAH010000029">
    <property type="protein sequence ID" value="CAB4790165.1"/>
    <property type="molecule type" value="Genomic_DNA"/>
</dbReference>
<reference evidence="1" key="1">
    <citation type="submission" date="2020-05" db="EMBL/GenBank/DDBJ databases">
        <authorList>
            <person name="Chiriac C."/>
            <person name="Salcher M."/>
            <person name="Ghai R."/>
            <person name="Kavagutti S V."/>
        </authorList>
    </citation>
    <scope>NUCLEOTIDE SEQUENCE</scope>
</reference>
<dbReference type="EMBL" id="CAFBOR010000025">
    <property type="protein sequence ID" value="CAB4980028.1"/>
    <property type="molecule type" value="Genomic_DNA"/>
</dbReference>